<keyword evidence="10" id="KW-1185">Reference proteome</keyword>
<evidence type="ECO:0000256" key="4">
    <source>
        <dbReference type="ARBA" id="ARBA00023315"/>
    </source>
</evidence>
<evidence type="ECO:0000256" key="6">
    <source>
        <dbReference type="SAM" id="MobiDB-lite"/>
    </source>
</evidence>
<gene>
    <name evidence="9" type="primary">Necator_chrI.g1993</name>
    <name evidence="9" type="ORF">RB195_005867</name>
</gene>
<reference evidence="9 10" key="1">
    <citation type="submission" date="2023-08" db="EMBL/GenBank/DDBJ databases">
        <title>A Necator americanus chromosomal reference genome.</title>
        <authorList>
            <person name="Ilik V."/>
            <person name="Petrzelkova K.J."/>
            <person name="Pardy F."/>
            <person name="Fuh T."/>
            <person name="Niatou-Singa F.S."/>
            <person name="Gouil Q."/>
            <person name="Baker L."/>
            <person name="Ritchie M.E."/>
            <person name="Jex A.R."/>
            <person name="Gazzola D."/>
            <person name="Li H."/>
            <person name="Toshio Fujiwara R."/>
            <person name="Zhan B."/>
            <person name="Aroian R.V."/>
            <person name="Pafco B."/>
            <person name="Schwarz E.M."/>
        </authorList>
    </citation>
    <scope>NUCLEOTIDE SEQUENCE [LARGE SCALE GENOMIC DNA]</scope>
    <source>
        <strain evidence="9 10">Aroian</strain>
        <tissue evidence="9">Whole animal</tissue>
    </source>
</reference>
<dbReference type="EC" id="2.3.2.8" evidence="5"/>
<sequence>MVKWSIIEYCGLTEKSSCGYCKNAGHKASLGTENGVDDPDEGDSVSFGCFAHIMDSENFMRLLEYGWSGQSLWLCFSPDSSFVLTATIAGIWAHCLSCDNYQKLLDRGWRRSGKYIYKPTMERTCCPQYTIRLDSTKFNLSRSQRRVLRQMNDFLKNDIKPRRGVREEVPMETTAPSSSGAPEKNIGSNSDTTKKINRSDNPVQKKKEVRRQRCFARWKERGLDVEEMQKIRAAKEKARRRTVESYVLNPNDSWKHRLEVKLVRTNSPEFNERYDESFLLFEKYQKVIHKDDDPCKAGFKRFLVDTPLFDDEILRPQHGPYASGSYHQWYILDGRLLAVDYAFLSLGTYTALREIAFTRELMKHRPDTKYYYMGYYIITCPKMRYKGKFRPSELLCDRSFQWVPLDECDRMLENNNYKFTVFRPNETPVEMQTRDQLLLLVDGKILPYADICDLVPSLREVADSEEVKEKLDTFASRVGSDMNGLILYLSDFQDLDESE</sequence>
<keyword evidence="3 5" id="KW-0833">Ubl conjugation pathway</keyword>
<evidence type="ECO:0000259" key="8">
    <source>
        <dbReference type="Pfam" id="PF04377"/>
    </source>
</evidence>
<dbReference type="PANTHER" id="PTHR21367:SF1">
    <property type="entry name" value="ARGINYL-TRNA--PROTEIN TRANSFERASE 1"/>
    <property type="match status" value="1"/>
</dbReference>
<evidence type="ECO:0000313" key="9">
    <source>
        <dbReference type="EMBL" id="KAK6728485.1"/>
    </source>
</evidence>
<dbReference type="Pfam" id="PF04377">
    <property type="entry name" value="ATE_C"/>
    <property type="match status" value="1"/>
</dbReference>
<evidence type="ECO:0000256" key="3">
    <source>
        <dbReference type="ARBA" id="ARBA00022786"/>
    </source>
</evidence>
<feature type="compositionally biased region" description="Polar residues" evidence="6">
    <location>
        <begin position="174"/>
        <end position="191"/>
    </location>
</feature>
<keyword evidence="2 5" id="KW-0808">Transferase</keyword>
<dbReference type="Proteomes" id="UP001303046">
    <property type="component" value="Unassembled WGS sequence"/>
</dbReference>
<feature type="compositionally biased region" description="Basic and acidic residues" evidence="6">
    <location>
        <begin position="192"/>
        <end position="206"/>
    </location>
</feature>
<evidence type="ECO:0000313" key="10">
    <source>
        <dbReference type="Proteomes" id="UP001303046"/>
    </source>
</evidence>
<name>A0ABR1BRG1_NECAM</name>
<evidence type="ECO:0000256" key="2">
    <source>
        <dbReference type="ARBA" id="ARBA00022679"/>
    </source>
</evidence>
<dbReference type="InterPro" id="IPR007471">
    <property type="entry name" value="N-end_Aminoacyl_Trfase_N"/>
</dbReference>
<evidence type="ECO:0000256" key="1">
    <source>
        <dbReference type="ARBA" id="ARBA00009991"/>
    </source>
</evidence>
<proteinExistence type="inferred from homology"/>
<comment type="similarity">
    <text evidence="1 5">Belongs to the R-transferase family.</text>
</comment>
<evidence type="ECO:0000256" key="5">
    <source>
        <dbReference type="PIRNR" id="PIRNR037207"/>
    </source>
</evidence>
<dbReference type="PIRSF" id="PIRSF037207">
    <property type="entry name" value="ATE1_euk"/>
    <property type="match status" value="1"/>
</dbReference>
<feature type="domain" description="N-end aminoacyl transferase N-terminal" evidence="7">
    <location>
        <begin position="16"/>
        <end position="146"/>
    </location>
</feature>
<dbReference type="Pfam" id="PF04376">
    <property type="entry name" value="ATE_N"/>
    <property type="match status" value="1"/>
</dbReference>
<dbReference type="PANTHER" id="PTHR21367">
    <property type="entry name" value="ARGININE-TRNA-PROTEIN TRANSFERASE 1"/>
    <property type="match status" value="1"/>
</dbReference>
<accession>A0ABR1BRG1</accession>
<feature type="domain" description="N-end rule aminoacyl transferase C-terminal" evidence="8">
    <location>
        <begin position="340"/>
        <end position="396"/>
    </location>
</feature>
<evidence type="ECO:0000259" key="7">
    <source>
        <dbReference type="Pfam" id="PF04376"/>
    </source>
</evidence>
<dbReference type="InterPro" id="IPR007472">
    <property type="entry name" value="N-end_Aminoacyl_Trfase_C"/>
</dbReference>
<comment type="catalytic activity">
    <reaction evidence="5">
        <text>an N-terminal L-alpha-aminoacyl-[protein] + L-arginyl-tRNA(Arg) = an N-terminal L-arginyl-L-aminoacyl-[protein] + tRNA(Arg) + H(+)</text>
        <dbReference type="Rhea" id="RHEA:10208"/>
        <dbReference type="Rhea" id="RHEA-COMP:9658"/>
        <dbReference type="Rhea" id="RHEA-COMP:9673"/>
        <dbReference type="Rhea" id="RHEA-COMP:10636"/>
        <dbReference type="Rhea" id="RHEA-COMP:10638"/>
        <dbReference type="ChEBI" id="CHEBI:15378"/>
        <dbReference type="ChEBI" id="CHEBI:78442"/>
        <dbReference type="ChEBI" id="CHEBI:78513"/>
        <dbReference type="ChEBI" id="CHEBI:78597"/>
        <dbReference type="ChEBI" id="CHEBI:83562"/>
        <dbReference type="EC" id="2.3.2.8"/>
    </reaction>
</comment>
<keyword evidence="4 5" id="KW-0012">Acyltransferase</keyword>
<feature type="region of interest" description="Disordered" evidence="6">
    <location>
        <begin position="159"/>
        <end position="208"/>
    </location>
</feature>
<protein>
    <recommendedName>
        <fullName evidence="5">Arginyl-tRNA--protein transferase 1</fullName>
        <shortName evidence="5">Arginyltransferase 1</shortName>
        <shortName evidence="5">R-transferase 1</shortName>
        <ecNumber evidence="5">2.3.2.8</ecNumber>
    </recommendedName>
    <alternativeName>
        <fullName evidence="5">Arginine-tRNA--protein transferase 1</fullName>
    </alternativeName>
</protein>
<dbReference type="InterPro" id="IPR030700">
    <property type="entry name" value="N-end_Aminoacyl_Trfase"/>
</dbReference>
<dbReference type="EMBL" id="JAVFWL010000001">
    <property type="protein sequence ID" value="KAK6728485.1"/>
    <property type="molecule type" value="Genomic_DNA"/>
</dbReference>
<feature type="compositionally biased region" description="Basic and acidic residues" evidence="6">
    <location>
        <begin position="159"/>
        <end position="169"/>
    </location>
</feature>
<dbReference type="InterPro" id="IPR017137">
    <property type="entry name" value="Arg-tRNA-P_Trfase_1_euk"/>
</dbReference>
<comment type="caution">
    <text evidence="9">The sequence shown here is derived from an EMBL/GenBank/DDBJ whole genome shotgun (WGS) entry which is preliminary data.</text>
</comment>
<comment type="function">
    <text evidence="5">Involved in the post-translational conjugation of arginine to the N-terminal aspartate or glutamate of a protein. This arginylation is required for degradation of the protein via the ubiquitin pathway.</text>
</comment>
<organism evidence="9 10">
    <name type="scientific">Necator americanus</name>
    <name type="common">Human hookworm</name>
    <dbReference type="NCBI Taxonomy" id="51031"/>
    <lineage>
        <taxon>Eukaryota</taxon>
        <taxon>Metazoa</taxon>
        <taxon>Ecdysozoa</taxon>
        <taxon>Nematoda</taxon>
        <taxon>Chromadorea</taxon>
        <taxon>Rhabditida</taxon>
        <taxon>Rhabditina</taxon>
        <taxon>Rhabditomorpha</taxon>
        <taxon>Strongyloidea</taxon>
        <taxon>Ancylostomatidae</taxon>
        <taxon>Bunostominae</taxon>
        <taxon>Necator</taxon>
    </lineage>
</organism>